<evidence type="ECO:0000256" key="2">
    <source>
        <dbReference type="ARBA" id="ARBA00022692"/>
    </source>
</evidence>
<dbReference type="InterPro" id="IPR053935">
    <property type="entry name" value="VKGC_lumenal_dom"/>
</dbReference>
<evidence type="ECO:0000256" key="4">
    <source>
        <dbReference type="ARBA" id="ARBA00023136"/>
    </source>
</evidence>
<dbReference type="GO" id="GO:0012505">
    <property type="term" value="C:endomembrane system"/>
    <property type="evidence" value="ECO:0007669"/>
    <property type="project" value="UniProtKB-SubCell"/>
</dbReference>
<dbReference type="Proteomes" id="UP000001822">
    <property type="component" value="Chromosome"/>
</dbReference>
<evidence type="ECO:0000256" key="1">
    <source>
        <dbReference type="ARBA" id="ARBA00004127"/>
    </source>
</evidence>
<dbReference type="SMART" id="SM00752">
    <property type="entry name" value="HTTM"/>
    <property type="match status" value="1"/>
</dbReference>
<dbReference type="InterPro" id="IPR007782">
    <property type="entry name" value="VKG_COase"/>
</dbReference>
<feature type="transmembrane region" description="Helical" evidence="7">
    <location>
        <begin position="237"/>
        <end position="270"/>
    </location>
</feature>
<keyword evidence="3 7" id="KW-1133">Transmembrane helix</keyword>
<dbReference type="Pfam" id="PF22777">
    <property type="entry name" value="VKGC_lumenal_dom"/>
    <property type="match status" value="1"/>
</dbReference>
<comment type="subcellular location">
    <subcellularLocation>
        <location evidence="1">Endomembrane system</location>
        <topology evidence="1">Multi-pass membrane protein</topology>
    </subcellularLocation>
</comment>
<accession>A0A6N4SNS3</accession>
<evidence type="ECO:0000259" key="8">
    <source>
        <dbReference type="SMART" id="SM00752"/>
    </source>
</evidence>
<sequence>MCLIQSFSVTDYFRRSTSIAPLVVFRIVYGLIMTVSTIRFIANDWVHLFYGIPKFFFSYYGFEWVKPLNEHGMLIIYLLMALSFFMVMVGAWYRFFSVLSFLTFTYTELIDQTNYLNHYYFISLVALIMLFVPAHRACSVDTWRKPELYCSDIPVVFIHVIQLQVGIVYFYAGLAKINTDWLIHAMPLKIWLISRNDIPIIGAMFNHTLIPYFFSWFGMLYDLGIPFLLLTKKYRTIAYAAVIVFHVLTRIIFQIGMFPFVMIGATLIFFPASFHNKILVCLKQLFCVKSKPVDFINGYTFSNTGVNKLCMMLLIIYVTFQLLFPLRFLLYSDKLFWTEQGYRFSWRVMLMEKMGTCYFYVRNPVTGLQTEVDTREYLTPQQEKMMSTQPDMILQFAHYLGKLYKEKGVPYPEVRVVSYVAVNGRPSKRFIDARVDLMKETESFKEKTWILPSGLR</sequence>
<gene>
    <name evidence="9" type="ordered locus">CHU_0669</name>
</gene>
<keyword evidence="5" id="KW-1015">Disulfide bond</keyword>
<dbReference type="GO" id="GO:0019842">
    <property type="term" value="F:vitamin binding"/>
    <property type="evidence" value="ECO:0007669"/>
    <property type="project" value="TreeGrafter"/>
</dbReference>
<evidence type="ECO:0000256" key="6">
    <source>
        <dbReference type="ARBA" id="ARBA00023239"/>
    </source>
</evidence>
<feature type="transmembrane region" description="Helical" evidence="7">
    <location>
        <begin position="153"/>
        <end position="172"/>
    </location>
</feature>
<dbReference type="AlphaFoldDB" id="A0A6N4SNS3"/>
<dbReference type="PANTHER" id="PTHR12639:SF7">
    <property type="entry name" value="HTTM DOMAIN-CONTAINING PROTEIN"/>
    <property type="match status" value="1"/>
</dbReference>
<evidence type="ECO:0000256" key="5">
    <source>
        <dbReference type="ARBA" id="ARBA00023157"/>
    </source>
</evidence>
<protein>
    <submittedName>
        <fullName evidence="9">Gamma-glutamyl carboxylase-like protein</fullName>
    </submittedName>
</protein>
<feature type="transmembrane region" description="Helical" evidence="7">
    <location>
        <begin position="115"/>
        <end position="132"/>
    </location>
</feature>
<keyword evidence="4 7" id="KW-0472">Membrane</keyword>
<dbReference type="EMBL" id="CP000383">
    <property type="protein sequence ID" value="ABG57956.1"/>
    <property type="molecule type" value="Genomic_DNA"/>
</dbReference>
<dbReference type="OrthoDB" id="341137at2"/>
<evidence type="ECO:0000313" key="10">
    <source>
        <dbReference type="Proteomes" id="UP000001822"/>
    </source>
</evidence>
<keyword evidence="2 7" id="KW-0812">Transmembrane</keyword>
<dbReference type="RefSeq" id="WP_011584072.1">
    <property type="nucleotide sequence ID" value="NC_008255.1"/>
</dbReference>
<dbReference type="InterPro" id="IPR011020">
    <property type="entry name" value="HTTM-like"/>
</dbReference>
<name>A0A6N4SNS3_CYTH3</name>
<keyword evidence="6" id="KW-0456">Lyase</keyword>
<feature type="transmembrane region" description="Helical" evidence="7">
    <location>
        <begin position="45"/>
        <end position="62"/>
    </location>
</feature>
<dbReference type="GO" id="GO:0008488">
    <property type="term" value="F:gamma-glutamyl carboxylase activity"/>
    <property type="evidence" value="ECO:0007669"/>
    <property type="project" value="InterPro"/>
</dbReference>
<feature type="transmembrane region" description="Helical" evidence="7">
    <location>
        <begin position="311"/>
        <end position="330"/>
    </location>
</feature>
<organism evidence="9 10">
    <name type="scientific">Cytophaga hutchinsonii (strain ATCC 33406 / DSM 1761 / CIP 103989 / NBRC 15051 / NCIMB 9469 / D465)</name>
    <dbReference type="NCBI Taxonomy" id="269798"/>
    <lineage>
        <taxon>Bacteria</taxon>
        <taxon>Pseudomonadati</taxon>
        <taxon>Bacteroidota</taxon>
        <taxon>Cytophagia</taxon>
        <taxon>Cytophagales</taxon>
        <taxon>Cytophagaceae</taxon>
        <taxon>Cytophaga</taxon>
    </lineage>
</organism>
<feature type="domain" description="HTTM-like" evidence="8">
    <location>
        <begin position="14"/>
        <end position="274"/>
    </location>
</feature>
<dbReference type="InterPro" id="IPR053934">
    <property type="entry name" value="HTTM_dom"/>
</dbReference>
<reference evidence="9 10" key="1">
    <citation type="journal article" date="2007" name="Appl. Environ. Microbiol.">
        <title>Genome sequence of the cellulolytic gliding bacterium Cytophaga hutchinsonii.</title>
        <authorList>
            <person name="Xie G."/>
            <person name="Bruce D.C."/>
            <person name="Challacombe J.F."/>
            <person name="Chertkov O."/>
            <person name="Detter J.C."/>
            <person name="Gilna P."/>
            <person name="Han C.S."/>
            <person name="Lucas S."/>
            <person name="Misra M."/>
            <person name="Myers G.L."/>
            <person name="Richardson P."/>
            <person name="Tapia R."/>
            <person name="Thayer N."/>
            <person name="Thompson L.S."/>
            <person name="Brettin T.S."/>
            <person name="Henrissat B."/>
            <person name="Wilson D.B."/>
            <person name="McBride M.J."/>
        </authorList>
    </citation>
    <scope>NUCLEOTIDE SEQUENCE [LARGE SCALE GENOMIC DNA]</scope>
    <source>
        <strain evidence="10">ATCC 33406 / DSM 1761 / CIP 103989 / NBRC 15051 / NCIMB 9469 / D465</strain>
    </source>
</reference>
<keyword evidence="10" id="KW-1185">Reference proteome</keyword>
<proteinExistence type="predicted"/>
<feature type="transmembrane region" description="Helical" evidence="7">
    <location>
        <begin position="74"/>
        <end position="95"/>
    </location>
</feature>
<dbReference type="PANTHER" id="PTHR12639">
    <property type="entry name" value="VITAMIN K-DEPENDENT GAMMA-CARBOXYLASE"/>
    <property type="match status" value="1"/>
</dbReference>
<evidence type="ECO:0000256" key="3">
    <source>
        <dbReference type="ARBA" id="ARBA00022989"/>
    </source>
</evidence>
<dbReference type="Pfam" id="PF05090">
    <property type="entry name" value="HTTM"/>
    <property type="match status" value="1"/>
</dbReference>
<evidence type="ECO:0000256" key="7">
    <source>
        <dbReference type="SAM" id="Phobius"/>
    </source>
</evidence>
<dbReference type="KEGG" id="chu:CHU_0669"/>
<evidence type="ECO:0000313" key="9">
    <source>
        <dbReference type="EMBL" id="ABG57956.1"/>
    </source>
</evidence>
<feature type="transmembrane region" description="Helical" evidence="7">
    <location>
        <begin position="209"/>
        <end position="230"/>
    </location>
</feature>
<feature type="transmembrane region" description="Helical" evidence="7">
    <location>
        <begin position="20"/>
        <end position="39"/>
    </location>
</feature>